<protein>
    <submittedName>
        <fullName evidence="2">Mucin-5AC</fullName>
    </submittedName>
</protein>
<name>A0ABD1VGT8_9LAMI</name>
<comment type="caution">
    <text evidence="2">The sequence shown here is derived from an EMBL/GenBank/DDBJ whole genome shotgun (WGS) entry which is preliminary data.</text>
</comment>
<proteinExistence type="predicted"/>
<gene>
    <name evidence="2" type="ORF">Fot_17046</name>
</gene>
<evidence type="ECO:0000256" key="1">
    <source>
        <dbReference type="SAM" id="MobiDB-lite"/>
    </source>
</evidence>
<dbReference type="EMBL" id="JBFOLJ010000005">
    <property type="protein sequence ID" value="KAL2535655.1"/>
    <property type="molecule type" value="Genomic_DNA"/>
</dbReference>
<accession>A0ABD1VGT8</accession>
<dbReference type="Proteomes" id="UP001604277">
    <property type="component" value="Unassembled WGS sequence"/>
</dbReference>
<keyword evidence="3" id="KW-1185">Reference proteome</keyword>
<feature type="compositionally biased region" description="Basic and acidic residues" evidence="1">
    <location>
        <begin position="252"/>
        <end position="269"/>
    </location>
</feature>
<evidence type="ECO:0000313" key="3">
    <source>
        <dbReference type="Proteomes" id="UP001604277"/>
    </source>
</evidence>
<sequence>MSKEFQLISNVSPGSSGWTVKVVVAEKFSPRIAQKSPTKYQNLILMDTELCIPTDEKDFTEIKNIQGPKTVLANPQPEPSARSNMSSRQPASSPGLNASSGGLSRPSSSGGHGSRPATPTGRPTLGSTPRSTLTSASNKHSLNQSKPSTLTTSRIISNTASKPSRSATPTSRGTLSLSKPTKPRQPTVVTETTRQPYLVAEKPRQPVADLARQPPLVAEQARQPPLVAGQPRHQPFRPRPTRVAIYYPSISNEEKKIKGEDNSDNEKIKKREGRRR</sequence>
<evidence type="ECO:0000313" key="2">
    <source>
        <dbReference type="EMBL" id="KAL2535655.1"/>
    </source>
</evidence>
<reference evidence="3" key="1">
    <citation type="submission" date="2024-07" db="EMBL/GenBank/DDBJ databases">
        <title>Two chromosome-level genome assemblies of Korean endemic species Abeliophyllum distichum and Forsythia ovata (Oleaceae).</title>
        <authorList>
            <person name="Jang H."/>
        </authorList>
    </citation>
    <scope>NUCLEOTIDE SEQUENCE [LARGE SCALE GENOMIC DNA]</scope>
</reference>
<feature type="compositionally biased region" description="Polar residues" evidence="1">
    <location>
        <begin position="81"/>
        <end position="98"/>
    </location>
</feature>
<dbReference type="AlphaFoldDB" id="A0ABD1VGT8"/>
<feature type="compositionally biased region" description="Polar residues" evidence="1">
    <location>
        <begin position="125"/>
        <end position="179"/>
    </location>
</feature>
<organism evidence="2 3">
    <name type="scientific">Forsythia ovata</name>
    <dbReference type="NCBI Taxonomy" id="205694"/>
    <lineage>
        <taxon>Eukaryota</taxon>
        <taxon>Viridiplantae</taxon>
        <taxon>Streptophyta</taxon>
        <taxon>Embryophyta</taxon>
        <taxon>Tracheophyta</taxon>
        <taxon>Spermatophyta</taxon>
        <taxon>Magnoliopsida</taxon>
        <taxon>eudicotyledons</taxon>
        <taxon>Gunneridae</taxon>
        <taxon>Pentapetalae</taxon>
        <taxon>asterids</taxon>
        <taxon>lamiids</taxon>
        <taxon>Lamiales</taxon>
        <taxon>Oleaceae</taxon>
        <taxon>Forsythieae</taxon>
        <taxon>Forsythia</taxon>
    </lineage>
</organism>
<feature type="region of interest" description="Disordered" evidence="1">
    <location>
        <begin position="64"/>
        <end position="276"/>
    </location>
</feature>
<feature type="compositionally biased region" description="Low complexity" evidence="1">
    <location>
        <begin position="99"/>
        <end position="109"/>
    </location>
</feature>